<dbReference type="Proteomes" id="UP000754563">
    <property type="component" value="Unassembled WGS sequence"/>
</dbReference>
<feature type="domain" description="RsdA/BaiN/AoA(So)-like insert" evidence="5">
    <location>
        <begin position="196"/>
        <end position="338"/>
    </location>
</feature>
<evidence type="ECO:0000256" key="2">
    <source>
        <dbReference type="ARBA" id="ARBA00022630"/>
    </source>
</evidence>
<reference evidence="6" key="2">
    <citation type="journal article" date="2021" name="Microbiome">
        <title>Successional dynamics and alternative stable states in a saline activated sludge microbial community over 9 years.</title>
        <authorList>
            <person name="Wang Y."/>
            <person name="Ye J."/>
            <person name="Ju F."/>
            <person name="Liu L."/>
            <person name="Boyd J.A."/>
            <person name="Deng Y."/>
            <person name="Parks D.H."/>
            <person name="Jiang X."/>
            <person name="Yin X."/>
            <person name="Woodcroft B.J."/>
            <person name="Tyson G.W."/>
            <person name="Hugenholtz P."/>
            <person name="Polz M.F."/>
            <person name="Zhang T."/>
        </authorList>
    </citation>
    <scope>NUCLEOTIDE SEQUENCE</scope>
    <source>
        <strain evidence="6">HKST-UBA11</strain>
    </source>
</reference>
<keyword evidence="2" id="KW-0285">Flavoprotein</keyword>
<dbReference type="InterPro" id="IPR036188">
    <property type="entry name" value="FAD/NAD-bd_sf"/>
</dbReference>
<reference evidence="6" key="1">
    <citation type="submission" date="2020-04" db="EMBL/GenBank/DDBJ databases">
        <authorList>
            <person name="Zhang T."/>
        </authorList>
    </citation>
    <scope>NUCLEOTIDE SEQUENCE</scope>
    <source>
        <strain evidence="6">HKST-UBA11</strain>
    </source>
</reference>
<dbReference type="InterPro" id="IPR055178">
    <property type="entry name" value="RsdA/BaiN/AoA(So)-like_dom"/>
</dbReference>
<dbReference type="EMBL" id="JAGQLH010000014">
    <property type="protein sequence ID" value="MCA9385339.1"/>
    <property type="molecule type" value="Genomic_DNA"/>
</dbReference>
<evidence type="ECO:0000313" key="7">
    <source>
        <dbReference type="Proteomes" id="UP000754563"/>
    </source>
</evidence>
<sequence>MKSIAIIGGGAAGLMTVATLIESNIDAEIHLFEKNDKLGIKVSLSGGGRCNVTTGINDRRTLLSNYIRGDKFLRPAMAAFPPSKVREWFEDKGLVLKEQDDKRVFPASDNGNDVIAVFLKLFKNHRLHIHSKEGVLDVEFDDQFRIKTEKEKYTFDSVVITTGGNAYRKTGSTGDGYGFARKLGHTVTPLGPSLNSFFAEQAWCKENSGISFPNAKLRTTLSSGEQKQESGPVLLTHFGISGPAVFALAAHAAFEPITPKNPLEVFLIPDKSFQFDTLDKELQSRFMQDGGKLPHNIISDWFPERFVKAVISLTGVGSKKSADTTRTERQQIVRYLTEGLPLTITARRPGDEFVSAGGVSLDEINPKTMESRLLDNLYFAGEILNVDGLTGGFNLQSAWATGRLAGRGILLKSESLY</sequence>
<dbReference type="InterPro" id="IPR057661">
    <property type="entry name" value="RsdA/BaiN/AoA(So)_Rossmann"/>
</dbReference>
<dbReference type="InterPro" id="IPR004792">
    <property type="entry name" value="BaiN-like"/>
</dbReference>
<evidence type="ECO:0000259" key="4">
    <source>
        <dbReference type="Pfam" id="PF03486"/>
    </source>
</evidence>
<evidence type="ECO:0000259" key="5">
    <source>
        <dbReference type="Pfam" id="PF22780"/>
    </source>
</evidence>
<evidence type="ECO:0000256" key="1">
    <source>
        <dbReference type="ARBA" id="ARBA00001974"/>
    </source>
</evidence>
<evidence type="ECO:0000256" key="3">
    <source>
        <dbReference type="ARBA" id="ARBA00022827"/>
    </source>
</evidence>
<gene>
    <name evidence="6" type="ORF">KC717_01685</name>
</gene>
<dbReference type="PANTHER" id="PTHR42887">
    <property type="entry name" value="OS12G0638800 PROTEIN"/>
    <property type="match status" value="1"/>
</dbReference>
<dbReference type="Pfam" id="PF22780">
    <property type="entry name" value="HI0933_like_1st"/>
    <property type="match status" value="1"/>
</dbReference>
<evidence type="ECO:0000313" key="6">
    <source>
        <dbReference type="EMBL" id="MCA9385339.1"/>
    </source>
</evidence>
<dbReference type="Gene3D" id="3.50.50.60">
    <property type="entry name" value="FAD/NAD(P)-binding domain"/>
    <property type="match status" value="1"/>
</dbReference>
<proteinExistence type="predicted"/>
<dbReference type="NCBIfam" id="TIGR00275">
    <property type="entry name" value="aminoacetone oxidase family FAD-binding enzyme"/>
    <property type="match status" value="1"/>
</dbReference>
<keyword evidence="3" id="KW-0274">FAD</keyword>
<dbReference type="Pfam" id="PF03486">
    <property type="entry name" value="HI0933_like"/>
    <property type="match status" value="1"/>
</dbReference>
<dbReference type="SUPFAM" id="SSF51905">
    <property type="entry name" value="FAD/NAD(P)-binding domain"/>
    <property type="match status" value="1"/>
</dbReference>
<dbReference type="Gene3D" id="1.10.8.260">
    <property type="entry name" value="HI0933 insert domain-like"/>
    <property type="match status" value="1"/>
</dbReference>
<dbReference type="SUPFAM" id="SSF160996">
    <property type="entry name" value="HI0933 insert domain-like"/>
    <property type="match status" value="1"/>
</dbReference>
<feature type="domain" description="RsdA/BaiN/AoA(So)-like Rossmann fold-like" evidence="4">
    <location>
        <begin position="3"/>
        <end position="407"/>
    </location>
</feature>
<comment type="caution">
    <text evidence="6">The sequence shown here is derived from an EMBL/GenBank/DDBJ whole genome shotgun (WGS) entry which is preliminary data.</text>
</comment>
<dbReference type="Gene3D" id="2.40.30.10">
    <property type="entry name" value="Translation factors"/>
    <property type="match status" value="1"/>
</dbReference>
<name>A0A955L7E6_9BACT</name>
<dbReference type="InterPro" id="IPR023166">
    <property type="entry name" value="BaiN-like_dom_sf"/>
</dbReference>
<accession>A0A955L7E6</accession>
<dbReference type="PANTHER" id="PTHR42887:SF2">
    <property type="entry name" value="OS12G0638800 PROTEIN"/>
    <property type="match status" value="1"/>
</dbReference>
<comment type="cofactor">
    <cofactor evidence="1">
        <name>FAD</name>
        <dbReference type="ChEBI" id="CHEBI:57692"/>
    </cofactor>
</comment>
<organism evidence="6 7">
    <name type="scientific">Candidatus Dojkabacteria bacterium</name>
    <dbReference type="NCBI Taxonomy" id="2099670"/>
    <lineage>
        <taxon>Bacteria</taxon>
        <taxon>Candidatus Dojkabacteria</taxon>
    </lineage>
</organism>
<protein>
    <submittedName>
        <fullName evidence="6">Aminoacetone oxidase family FAD-binding enzyme</fullName>
    </submittedName>
</protein>
<dbReference type="AlphaFoldDB" id="A0A955L7E6"/>